<accession>A0A840UZ64</accession>
<dbReference type="RefSeq" id="WP_184016857.1">
    <property type="nucleotide sequence ID" value="NZ_JACHFD010000005.1"/>
</dbReference>
<feature type="domain" description="Thiolase C-terminal" evidence="7">
    <location>
        <begin position="284"/>
        <end position="416"/>
    </location>
</feature>
<keyword evidence="3 5" id="KW-0012">Acyltransferase</keyword>
<dbReference type="EMBL" id="JACHFD010000005">
    <property type="protein sequence ID" value="MBB5351035.1"/>
    <property type="molecule type" value="Genomic_DNA"/>
</dbReference>
<dbReference type="Proteomes" id="UP000557717">
    <property type="component" value="Unassembled WGS sequence"/>
</dbReference>
<comment type="similarity">
    <text evidence="1 5">Belongs to the thiolase-like superfamily. Thiolase family.</text>
</comment>
<dbReference type="PROSITE" id="PS00099">
    <property type="entry name" value="THIOLASE_3"/>
    <property type="match status" value="1"/>
</dbReference>
<evidence type="ECO:0000259" key="7">
    <source>
        <dbReference type="Pfam" id="PF02803"/>
    </source>
</evidence>
<dbReference type="CDD" id="cd00751">
    <property type="entry name" value="thiolase"/>
    <property type="match status" value="1"/>
</dbReference>
<dbReference type="EC" id="2.3.1.9" evidence="8"/>
<dbReference type="InterPro" id="IPR020610">
    <property type="entry name" value="Thiolase_AS"/>
</dbReference>
<reference evidence="8 9" key="1">
    <citation type="submission" date="2020-08" db="EMBL/GenBank/DDBJ databases">
        <title>Genomic Encyclopedia of Type Strains, Phase IV (KMG-IV): sequencing the most valuable type-strain genomes for metagenomic binning, comparative biology and taxonomic classification.</title>
        <authorList>
            <person name="Goeker M."/>
        </authorList>
    </citation>
    <scope>NUCLEOTIDE SEQUENCE [LARGE SCALE GENOMIC DNA]</scope>
    <source>
        <strain evidence="8 9">YC6886</strain>
    </source>
</reference>
<feature type="domain" description="Thiolase N-terminal" evidence="6">
    <location>
        <begin position="5"/>
        <end position="275"/>
    </location>
</feature>
<evidence type="ECO:0000259" key="6">
    <source>
        <dbReference type="Pfam" id="PF00108"/>
    </source>
</evidence>
<dbReference type="Pfam" id="PF02803">
    <property type="entry name" value="Thiolase_C"/>
    <property type="match status" value="1"/>
</dbReference>
<evidence type="ECO:0000256" key="4">
    <source>
        <dbReference type="PIRSR" id="PIRSR000429-1"/>
    </source>
</evidence>
<feature type="active site" description="Acyl-thioester intermediate" evidence="4">
    <location>
        <position position="88"/>
    </location>
</feature>
<dbReference type="GO" id="GO:0003985">
    <property type="term" value="F:acetyl-CoA C-acetyltransferase activity"/>
    <property type="evidence" value="ECO:0007669"/>
    <property type="project" value="UniProtKB-EC"/>
</dbReference>
<dbReference type="InterPro" id="IPR020613">
    <property type="entry name" value="Thiolase_CS"/>
</dbReference>
<keyword evidence="9" id="KW-1185">Reference proteome</keyword>
<dbReference type="InterPro" id="IPR020616">
    <property type="entry name" value="Thiolase_N"/>
</dbReference>
<dbReference type="InterPro" id="IPR016039">
    <property type="entry name" value="Thiolase-like"/>
</dbReference>
<evidence type="ECO:0000313" key="8">
    <source>
        <dbReference type="EMBL" id="MBB5351035.1"/>
    </source>
</evidence>
<dbReference type="Pfam" id="PF00108">
    <property type="entry name" value="Thiolase_N"/>
    <property type="match status" value="1"/>
</dbReference>
<protein>
    <submittedName>
        <fullName evidence="8">Acetyl-CoA C-acetyltransferase/acetyl-CoA acyltransferase</fullName>
        <ecNumber evidence="8">2.3.1.16</ecNumber>
        <ecNumber evidence="8">2.3.1.9</ecNumber>
    </submittedName>
</protein>
<dbReference type="PANTHER" id="PTHR18919:SF107">
    <property type="entry name" value="ACETYL-COA ACETYLTRANSFERASE, CYTOSOLIC"/>
    <property type="match status" value="1"/>
</dbReference>
<feature type="active site" description="Proton acceptor" evidence="4">
    <location>
        <position position="373"/>
    </location>
</feature>
<dbReference type="AlphaFoldDB" id="A0A840UZ64"/>
<dbReference type="PIRSF" id="PIRSF000429">
    <property type="entry name" value="Ac-CoA_Ac_transf"/>
    <property type="match status" value="1"/>
</dbReference>
<evidence type="ECO:0000256" key="5">
    <source>
        <dbReference type="RuleBase" id="RU003557"/>
    </source>
</evidence>
<proteinExistence type="inferred from homology"/>
<dbReference type="NCBIfam" id="TIGR01930">
    <property type="entry name" value="AcCoA-C-Actrans"/>
    <property type="match status" value="1"/>
</dbReference>
<dbReference type="PANTHER" id="PTHR18919">
    <property type="entry name" value="ACETYL-COA C-ACYLTRANSFERASE"/>
    <property type="match status" value="1"/>
</dbReference>
<dbReference type="InterPro" id="IPR002155">
    <property type="entry name" value="Thiolase"/>
</dbReference>
<evidence type="ECO:0000256" key="2">
    <source>
        <dbReference type="ARBA" id="ARBA00022679"/>
    </source>
</evidence>
<keyword evidence="2 5" id="KW-0808">Transferase</keyword>
<dbReference type="InterPro" id="IPR020617">
    <property type="entry name" value="Thiolase_C"/>
</dbReference>
<gene>
    <name evidence="8" type="ORF">HNR46_001269</name>
</gene>
<evidence type="ECO:0000256" key="3">
    <source>
        <dbReference type="ARBA" id="ARBA00023315"/>
    </source>
</evidence>
<evidence type="ECO:0000256" key="1">
    <source>
        <dbReference type="ARBA" id="ARBA00010982"/>
    </source>
</evidence>
<dbReference type="PROSITE" id="PS00737">
    <property type="entry name" value="THIOLASE_2"/>
    <property type="match status" value="1"/>
</dbReference>
<evidence type="ECO:0000313" key="9">
    <source>
        <dbReference type="Proteomes" id="UP000557717"/>
    </source>
</evidence>
<dbReference type="EC" id="2.3.1.16" evidence="8"/>
<dbReference type="Gene3D" id="3.40.47.10">
    <property type="match status" value="1"/>
</dbReference>
<sequence>MAPLYILAGTRTPFARMGTDLEAMDAADLGRHVTSALLTRTGIDPAEISEVIFGCVAQPVDAANVARVIALRAGIPFHVPASTVHRNCASGTEAVTTAAQRAATGQGDLFLVGGTESMSQIPLLFPHAAATKLARFQHAHSAGKKLARLASIKPRDLKPRIGLQLGLTDPFTGKLMGETAELLALEYDISRSEQDAFAAESHRKALNALDSFKREISPVPVHGRAITSDNGIRDDSTPDRLSRLRPLFDAHTGTVTAGNSSQLTDGAVALLVGTEAAAQRLDLEPLGRLSAFAYAGCDPERMGLGPIPAIERLRQQTGLEASRIDLVELNEAFAAQALAVLKELAHPKHSDRPRFEIPPENLNRRGGAIALGHPVGATGARLLLTALDQLHELRAHRALCTLCIGGGQGAALLLER</sequence>
<name>A0A840UZ64_9BACT</name>
<dbReference type="SUPFAM" id="SSF53901">
    <property type="entry name" value="Thiolase-like"/>
    <property type="match status" value="2"/>
</dbReference>
<comment type="caution">
    <text evidence="8">The sequence shown here is derived from an EMBL/GenBank/DDBJ whole genome shotgun (WGS) entry which is preliminary data.</text>
</comment>
<feature type="active site" description="Proton acceptor" evidence="4">
    <location>
        <position position="403"/>
    </location>
</feature>
<organism evidence="8 9">
    <name type="scientific">Haloferula luteola</name>
    <dbReference type="NCBI Taxonomy" id="595692"/>
    <lineage>
        <taxon>Bacteria</taxon>
        <taxon>Pseudomonadati</taxon>
        <taxon>Verrucomicrobiota</taxon>
        <taxon>Verrucomicrobiia</taxon>
        <taxon>Verrucomicrobiales</taxon>
        <taxon>Verrucomicrobiaceae</taxon>
        <taxon>Haloferula</taxon>
    </lineage>
</organism>